<evidence type="ECO:0000313" key="1">
    <source>
        <dbReference type="EMBL" id="GAA2064208.1"/>
    </source>
</evidence>
<keyword evidence="2" id="KW-1185">Reference proteome</keyword>
<reference evidence="2" key="1">
    <citation type="journal article" date="2019" name="Int. J. Syst. Evol. Microbiol.">
        <title>The Global Catalogue of Microorganisms (GCM) 10K type strain sequencing project: providing services to taxonomists for standard genome sequencing and annotation.</title>
        <authorList>
            <consortium name="The Broad Institute Genomics Platform"/>
            <consortium name="The Broad Institute Genome Sequencing Center for Infectious Disease"/>
            <person name="Wu L."/>
            <person name="Ma J."/>
        </authorList>
    </citation>
    <scope>NUCLEOTIDE SEQUENCE [LARGE SCALE GENOMIC DNA]</scope>
    <source>
        <strain evidence="2">JCM 15478</strain>
    </source>
</reference>
<dbReference type="InterPro" id="IPR024524">
    <property type="entry name" value="DUF3800"/>
</dbReference>
<dbReference type="Proteomes" id="UP001500016">
    <property type="component" value="Unassembled WGS sequence"/>
</dbReference>
<comment type="caution">
    <text evidence="1">The sequence shown here is derived from an EMBL/GenBank/DDBJ whole genome shotgun (WGS) entry which is preliminary data.</text>
</comment>
<name>A0ABP5H646_9ACTN</name>
<protein>
    <recommendedName>
        <fullName evidence="3">DUF3800 domain-containing protein</fullName>
    </recommendedName>
</protein>
<dbReference type="EMBL" id="BAAAPE010000001">
    <property type="protein sequence ID" value="GAA2064208.1"/>
    <property type="molecule type" value="Genomic_DNA"/>
</dbReference>
<accession>A0ABP5H646</accession>
<proteinExistence type="predicted"/>
<organism evidence="1 2">
    <name type="scientific">Streptomyces albiaxialis</name>
    <dbReference type="NCBI Taxonomy" id="329523"/>
    <lineage>
        <taxon>Bacteria</taxon>
        <taxon>Bacillati</taxon>
        <taxon>Actinomycetota</taxon>
        <taxon>Actinomycetes</taxon>
        <taxon>Kitasatosporales</taxon>
        <taxon>Streptomycetaceae</taxon>
        <taxon>Streptomyces</taxon>
    </lineage>
</organism>
<gene>
    <name evidence="1" type="ORF">GCM10009801_08660</name>
</gene>
<sequence length="332" mass="35897">MDETGNSGQNLLDPGQPIFALAGVHLKDETAADIVAEVCSRLPATQGEPKYGSLAKATRGREALLWAFAQLSVGSVRAMPVHKPFMVMTKMVDLLMEPLAAVTGFNLYEGQQHLALADMMHVCGTAGLGDKAAYDRMLLTFVDWVRQRTSTDDLFGAIEAFRQTVKHEGMAGFFEMLEHCRPFADEMASEIASGETRDVLDPAVPVLYRLCLNFGASIGRFRVVHDSSKVVHQWVVPLRTAHLFPDPANPGGFMQQLPVSQINFADSKAHPQLQLADWAAGALRQWAADKAAGGGDPFAERLEPLVEPWKIDMIWPPSLNGGAGASTSGAGA</sequence>
<evidence type="ECO:0000313" key="2">
    <source>
        <dbReference type="Proteomes" id="UP001500016"/>
    </source>
</evidence>
<dbReference type="RefSeq" id="WP_344524385.1">
    <property type="nucleotide sequence ID" value="NZ_BAAAPE010000001.1"/>
</dbReference>
<evidence type="ECO:0008006" key="3">
    <source>
        <dbReference type="Google" id="ProtNLM"/>
    </source>
</evidence>
<dbReference type="Pfam" id="PF12686">
    <property type="entry name" value="DUF3800"/>
    <property type="match status" value="1"/>
</dbReference>